<organism evidence="1 2">
    <name type="scientific">Endosaccharibacter trunci</name>
    <dbReference type="NCBI Taxonomy" id="2812733"/>
    <lineage>
        <taxon>Bacteria</taxon>
        <taxon>Pseudomonadati</taxon>
        <taxon>Pseudomonadota</taxon>
        <taxon>Alphaproteobacteria</taxon>
        <taxon>Acetobacterales</taxon>
        <taxon>Acetobacteraceae</taxon>
        <taxon>Endosaccharibacter</taxon>
    </lineage>
</organism>
<gene>
    <name evidence="1" type="ORF">NFI95_01150</name>
</gene>
<protein>
    <submittedName>
        <fullName evidence="1">DUF4432 family protein</fullName>
    </submittedName>
</protein>
<keyword evidence="2" id="KW-1185">Reference proteome</keyword>
<proteinExistence type="predicted"/>
<name>A0ABT1W2G1_9PROT</name>
<sequence length="375" mass="40156">MAEADDASVRASVPLRPDAPDGLVLRAGALAASLFRYPGGVRGLILSNPRGSVTVLPWMGQMVWDASFDGVRLGMRSLFDEPVAGARTIGETYGCLAFHSGLLRNGVPGPRDDHAAHGEFPCAAMNDAAIEILDGPDGIALRLVGERVHTEGFGPAYAARPSVTLGADATCFAFAMSVRNRSARPMPLMYMAHVNPGFVENGRIVQPAPWTPAHVRVRRAVPRHVEPNPAYLARIEAFGAEPSLSRTLSDSSAFEPEQVFYLSGLRTDEAGRTTQLLRSPEGWAFSLSHRPEMFPHCVRWLMRDGDAAVAAIALPSTCEPEGYEAELAKGNVRFLPPGEDARFAVEIGFLDAEAAGRAEAAIASRAERGAEACPE</sequence>
<dbReference type="InterPro" id="IPR027839">
    <property type="entry name" value="DUF4432"/>
</dbReference>
<dbReference type="RefSeq" id="WP_422862498.1">
    <property type="nucleotide sequence ID" value="NZ_JAMSKV010000001.1"/>
</dbReference>
<evidence type="ECO:0000313" key="1">
    <source>
        <dbReference type="EMBL" id="MCQ8277056.1"/>
    </source>
</evidence>
<dbReference type="Proteomes" id="UP001524587">
    <property type="component" value="Unassembled WGS sequence"/>
</dbReference>
<dbReference type="EMBL" id="JAMSKV010000001">
    <property type="protein sequence ID" value="MCQ8277056.1"/>
    <property type="molecule type" value="Genomic_DNA"/>
</dbReference>
<dbReference type="Pfam" id="PF14486">
    <property type="entry name" value="DUF4432"/>
    <property type="match status" value="1"/>
</dbReference>
<evidence type="ECO:0000313" key="2">
    <source>
        <dbReference type="Proteomes" id="UP001524587"/>
    </source>
</evidence>
<reference evidence="1 2" key="1">
    <citation type="submission" date="2022-06" db="EMBL/GenBank/DDBJ databases">
        <title>Endosaccharibacter gen. nov., sp. nov., endophytic bacteria isolated from sugarcane.</title>
        <authorList>
            <person name="Pitiwittayakul N."/>
            <person name="Yukphan P."/>
            <person name="Charoenyingcharoen P."/>
            <person name="Tanasupawat S."/>
        </authorList>
    </citation>
    <scope>NUCLEOTIDE SEQUENCE [LARGE SCALE GENOMIC DNA]</scope>
    <source>
        <strain evidence="1 2">KSS8</strain>
    </source>
</reference>
<comment type="caution">
    <text evidence="1">The sequence shown here is derived from an EMBL/GenBank/DDBJ whole genome shotgun (WGS) entry which is preliminary data.</text>
</comment>
<dbReference type="Gene3D" id="2.70.98.10">
    <property type="match status" value="1"/>
</dbReference>
<dbReference type="InterPro" id="IPR014718">
    <property type="entry name" value="GH-type_carb-bd"/>
</dbReference>
<accession>A0ABT1W2G1</accession>